<feature type="region of interest" description="Disordered" evidence="2">
    <location>
        <begin position="134"/>
        <end position="196"/>
    </location>
</feature>
<name>A0A6A5U727_9PLEO</name>
<feature type="compositionally biased region" description="Acidic residues" evidence="2">
    <location>
        <begin position="743"/>
        <end position="759"/>
    </location>
</feature>
<feature type="compositionally biased region" description="Basic and acidic residues" evidence="2">
    <location>
        <begin position="760"/>
        <end position="771"/>
    </location>
</feature>
<feature type="region of interest" description="Disordered" evidence="2">
    <location>
        <begin position="743"/>
        <end position="808"/>
    </location>
</feature>
<dbReference type="Proteomes" id="UP000800035">
    <property type="component" value="Unassembled WGS sequence"/>
</dbReference>
<keyword evidence="4" id="KW-1185">Reference proteome</keyword>
<dbReference type="EMBL" id="ML976990">
    <property type="protein sequence ID" value="KAF1956927.1"/>
    <property type="molecule type" value="Genomic_DNA"/>
</dbReference>
<reference evidence="3" key="1">
    <citation type="journal article" date="2020" name="Stud. Mycol.">
        <title>101 Dothideomycetes genomes: a test case for predicting lifestyles and emergence of pathogens.</title>
        <authorList>
            <person name="Haridas S."/>
            <person name="Albert R."/>
            <person name="Binder M."/>
            <person name="Bloem J."/>
            <person name="Labutti K."/>
            <person name="Salamov A."/>
            <person name="Andreopoulos B."/>
            <person name="Baker S."/>
            <person name="Barry K."/>
            <person name="Bills G."/>
            <person name="Bluhm B."/>
            <person name="Cannon C."/>
            <person name="Castanera R."/>
            <person name="Culley D."/>
            <person name="Daum C."/>
            <person name="Ezra D."/>
            <person name="Gonzalez J."/>
            <person name="Henrissat B."/>
            <person name="Kuo A."/>
            <person name="Liang C."/>
            <person name="Lipzen A."/>
            <person name="Lutzoni F."/>
            <person name="Magnuson J."/>
            <person name="Mondo S."/>
            <person name="Nolan M."/>
            <person name="Ohm R."/>
            <person name="Pangilinan J."/>
            <person name="Park H.-J."/>
            <person name="Ramirez L."/>
            <person name="Alfaro M."/>
            <person name="Sun H."/>
            <person name="Tritt A."/>
            <person name="Yoshinaga Y."/>
            <person name="Zwiers L.-H."/>
            <person name="Turgeon B."/>
            <person name="Goodwin S."/>
            <person name="Spatafora J."/>
            <person name="Crous P."/>
            <person name="Grigoriev I."/>
        </authorList>
    </citation>
    <scope>NUCLEOTIDE SEQUENCE</scope>
    <source>
        <strain evidence="3">CBS 675.92</strain>
    </source>
</reference>
<feature type="region of interest" description="Disordered" evidence="2">
    <location>
        <begin position="691"/>
        <end position="718"/>
    </location>
</feature>
<sequence>MPPLSPTATVVPIMCDFEDQPMADAANTAAGTDVQSTPQVPGGSTGGTRSWRVEKKTKPTTRLSHHFNQTSFPALVEAPIKGTDVPKIGACFKFSVSFTPTSVSAPQPMARPAMAPLFSNPIPDSLKMETHLTSALSEAPPASTSLFKASEDGLPKAPATPTKLPVNPLDQFSGAPVAEDSAPQAPANESSVGDPDNPLAVYELNVTVCELRCENLELKARIERGDKAWEMAQKEIEDLRAQVNALEEERERKKVRVGVSLQYPTAPPVDEPTGAALVKVTEPELTPPPTPTPVDEKVAEADQPVAREAPNSTEHAAVSCQIQQPVPVETPREKAMVVQSDPLTDEKVAEAEQPVAREASNSTESATVTCQIQEPVTVDTPQEKATAVRSDPFNYLYTTHHFADRNRTTTYNSMFKVPGYDFYAIGYALRKELAKHEMSDDLRSELAPKLARVVEYVTWQLFGKRGLTLNVLRAGEKKLLDECLDLFQGPEWKNPEFYDGPYGFLEKLEVMIHASKSYEALLQAFRWDGKLSNMLASEAPKELKHAKKILDTCTQALSGQGLNEDFEISGPTQYNERSAFQKEIPVIKRLYNGRLEEIYEKFGLDCPWKAKQVKETPLQIEVPAPKSVALATERNVRKELITKMKKDREAEELAFKAARAIKWEALVSSPPSTPPPASLTVAVISPIAEAPREMPGTFPGNPEVKDQTKTEDGSIELPRPTMPVAVVAPIAETPRKMLGAFLEDPEVTDQTEQEDEDATDQTKTEYEKVIEQTDTEDDDLIEPIETEEDEVIEQAPTEDDSTQLSRTEEMPSIHPLAIFVCVAFFAVLQWIGPSF</sequence>
<feature type="coiled-coil region" evidence="1">
    <location>
        <begin position="229"/>
        <end position="256"/>
    </location>
</feature>
<feature type="compositionally biased region" description="Polar residues" evidence="2">
    <location>
        <begin position="29"/>
        <end position="39"/>
    </location>
</feature>
<protein>
    <submittedName>
        <fullName evidence="3">Uncharacterized protein</fullName>
    </submittedName>
</protein>
<evidence type="ECO:0000313" key="4">
    <source>
        <dbReference type="Proteomes" id="UP000800035"/>
    </source>
</evidence>
<proteinExistence type="predicted"/>
<dbReference type="AlphaFoldDB" id="A0A6A5U727"/>
<feature type="region of interest" description="Disordered" evidence="2">
    <location>
        <begin position="27"/>
        <end position="53"/>
    </location>
</feature>
<evidence type="ECO:0000313" key="3">
    <source>
        <dbReference type="EMBL" id="KAF1956927.1"/>
    </source>
</evidence>
<keyword evidence="1" id="KW-0175">Coiled coil</keyword>
<evidence type="ECO:0000256" key="2">
    <source>
        <dbReference type="SAM" id="MobiDB-lite"/>
    </source>
</evidence>
<feature type="compositionally biased region" description="Polar residues" evidence="2">
    <location>
        <begin position="134"/>
        <end position="147"/>
    </location>
</feature>
<gene>
    <name evidence="3" type="ORF">CC80DRAFT_547640</name>
</gene>
<accession>A0A6A5U727</accession>
<feature type="compositionally biased region" description="Acidic residues" evidence="2">
    <location>
        <begin position="773"/>
        <end position="801"/>
    </location>
</feature>
<evidence type="ECO:0000256" key="1">
    <source>
        <dbReference type="SAM" id="Coils"/>
    </source>
</evidence>
<organism evidence="3 4">
    <name type="scientific">Byssothecium circinans</name>
    <dbReference type="NCBI Taxonomy" id="147558"/>
    <lineage>
        <taxon>Eukaryota</taxon>
        <taxon>Fungi</taxon>
        <taxon>Dikarya</taxon>
        <taxon>Ascomycota</taxon>
        <taxon>Pezizomycotina</taxon>
        <taxon>Dothideomycetes</taxon>
        <taxon>Pleosporomycetidae</taxon>
        <taxon>Pleosporales</taxon>
        <taxon>Massarineae</taxon>
        <taxon>Massarinaceae</taxon>
        <taxon>Byssothecium</taxon>
    </lineage>
</organism>
<feature type="compositionally biased region" description="Basic and acidic residues" evidence="2">
    <location>
        <begin position="703"/>
        <end position="712"/>
    </location>
</feature>